<dbReference type="OrthoDB" id="4307003at2"/>
<organism evidence="2 3">
    <name type="scientific">Amycolatopsis suaedae</name>
    <dbReference type="NCBI Taxonomy" id="2510978"/>
    <lineage>
        <taxon>Bacteria</taxon>
        <taxon>Bacillati</taxon>
        <taxon>Actinomycetota</taxon>
        <taxon>Actinomycetes</taxon>
        <taxon>Pseudonocardiales</taxon>
        <taxon>Pseudonocardiaceae</taxon>
        <taxon>Amycolatopsis</taxon>
    </lineage>
</organism>
<comment type="caution">
    <text evidence="2">The sequence shown here is derived from an EMBL/GenBank/DDBJ whole genome shotgun (WGS) entry which is preliminary data.</text>
</comment>
<dbReference type="Proteomes" id="UP000292003">
    <property type="component" value="Unassembled WGS sequence"/>
</dbReference>
<dbReference type="InterPro" id="IPR003765">
    <property type="entry name" value="NO3_reductase_chaperone_NarJ"/>
</dbReference>
<dbReference type="PANTHER" id="PTHR43680">
    <property type="entry name" value="NITRATE REDUCTASE MOLYBDENUM COFACTOR ASSEMBLY CHAPERONE"/>
    <property type="match status" value="1"/>
</dbReference>
<dbReference type="Pfam" id="PF02613">
    <property type="entry name" value="Nitrate_red_del"/>
    <property type="match status" value="1"/>
</dbReference>
<dbReference type="NCBIfam" id="TIGR00684">
    <property type="entry name" value="narJ"/>
    <property type="match status" value="1"/>
</dbReference>
<name>A0A4Q7JAW4_9PSEU</name>
<accession>A0A4Q7JAW4</accession>
<dbReference type="InterPro" id="IPR020945">
    <property type="entry name" value="DMSO/NO3_reduct_chaperone"/>
</dbReference>
<dbReference type="GO" id="GO:0051082">
    <property type="term" value="F:unfolded protein binding"/>
    <property type="evidence" value="ECO:0007669"/>
    <property type="project" value="InterPro"/>
</dbReference>
<dbReference type="AlphaFoldDB" id="A0A4Q7JAW4"/>
<keyword evidence="3" id="KW-1185">Reference proteome</keyword>
<sequence length="194" mass="21176">MSRDVVRQVAGWCLQYPDSGVLSKLPLLRACAEEAGHAGLARVLDHLGGPPAELAAHYVETFDRKPRRTLHLTWFTDGDTRRRGTSLATLKRLYREHGFVLAENELPDFLPVILEFSTAVRDRGAAEGVLLRFRPALELLHRNLVSVTPYAEAVAAVIGTLPPPDPESERLAASLAETGPPAELVGLEPFGVGR</sequence>
<evidence type="ECO:0000313" key="2">
    <source>
        <dbReference type="EMBL" id="RZQ63364.1"/>
    </source>
</evidence>
<dbReference type="GO" id="GO:0051131">
    <property type="term" value="P:chaperone-mediated protein complex assembly"/>
    <property type="evidence" value="ECO:0007669"/>
    <property type="project" value="InterPro"/>
</dbReference>
<dbReference type="EMBL" id="SFCC01000006">
    <property type="protein sequence ID" value="RZQ63364.1"/>
    <property type="molecule type" value="Genomic_DNA"/>
</dbReference>
<dbReference type="RefSeq" id="WP_130475617.1">
    <property type="nucleotide sequence ID" value="NZ_SFCC01000006.1"/>
</dbReference>
<dbReference type="PANTHER" id="PTHR43680:SF2">
    <property type="entry name" value="NITRATE REDUCTASE MOLYBDENUM COFACTOR ASSEMBLY CHAPERONE NARJ"/>
    <property type="match status" value="1"/>
</dbReference>
<dbReference type="GO" id="GO:0016530">
    <property type="term" value="F:metallochaperone activity"/>
    <property type="evidence" value="ECO:0007669"/>
    <property type="project" value="TreeGrafter"/>
</dbReference>
<reference evidence="2 3" key="1">
    <citation type="submission" date="2019-02" db="EMBL/GenBank/DDBJ databases">
        <title>Draft genome sequence of Amycolatopsis sp. 8-3EHSu isolated from roots of Suaeda maritima.</title>
        <authorList>
            <person name="Duangmal K."/>
            <person name="Chantavorakit T."/>
        </authorList>
    </citation>
    <scope>NUCLEOTIDE SEQUENCE [LARGE SCALE GENOMIC DNA]</scope>
    <source>
        <strain evidence="2 3">8-3EHSu</strain>
    </source>
</reference>
<evidence type="ECO:0000256" key="1">
    <source>
        <dbReference type="ARBA" id="ARBA00023063"/>
    </source>
</evidence>
<dbReference type="GO" id="GO:0042128">
    <property type="term" value="P:nitrate assimilation"/>
    <property type="evidence" value="ECO:0007669"/>
    <property type="project" value="UniProtKB-KW"/>
</dbReference>
<dbReference type="Gene3D" id="1.10.3480.10">
    <property type="entry name" value="TorD-like"/>
    <property type="match status" value="1"/>
</dbReference>
<proteinExistence type="predicted"/>
<dbReference type="SUPFAM" id="SSF89155">
    <property type="entry name" value="TorD-like"/>
    <property type="match status" value="1"/>
</dbReference>
<dbReference type="InterPro" id="IPR036411">
    <property type="entry name" value="TorD-like_sf"/>
</dbReference>
<evidence type="ECO:0000313" key="3">
    <source>
        <dbReference type="Proteomes" id="UP000292003"/>
    </source>
</evidence>
<keyword evidence="1" id="KW-0534">Nitrate assimilation</keyword>
<protein>
    <submittedName>
        <fullName evidence="2">Nitrate reductase molybdenum cofactor assembly chaperone</fullName>
    </submittedName>
</protein>
<gene>
    <name evidence="2" type="primary">narJ</name>
    <name evidence="2" type="ORF">EWH70_12985</name>
</gene>